<keyword evidence="3" id="KW-1185">Reference proteome</keyword>
<dbReference type="InterPro" id="IPR006440">
    <property type="entry name" value="Doc"/>
</dbReference>
<dbReference type="Proteomes" id="UP000733379">
    <property type="component" value="Unassembled WGS sequence"/>
</dbReference>
<dbReference type="PANTHER" id="PTHR39426:SF1">
    <property type="entry name" value="HOMOLOGY TO DEATH-ON-CURING PROTEIN OF PHAGE P1"/>
    <property type="match status" value="1"/>
</dbReference>
<protein>
    <submittedName>
        <fullName evidence="2">Fic family protein</fullName>
    </submittedName>
</protein>
<reference evidence="2 3" key="1">
    <citation type="submission" date="2021-06" db="EMBL/GenBank/DDBJ databases">
        <title>Actinomycetes sequencing.</title>
        <authorList>
            <person name="Shan Q."/>
        </authorList>
    </citation>
    <scope>NUCLEOTIDE SEQUENCE [LARGE SCALE GENOMIC DNA]</scope>
    <source>
        <strain evidence="2 3">NEAU-G5</strain>
    </source>
</reference>
<proteinExistence type="predicted"/>
<evidence type="ECO:0000313" key="2">
    <source>
        <dbReference type="EMBL" id="MBU3067541.1"/>
    </source>
</evidence>
<dbReference type="Gene3D" id="1.20.120.1870">
    <property type="entry name" value="Fic/DOC protein, Fido domain"/>
    <property type="match status" value="1"/>
</dbReference>
<accession>A0ABS6BDJ3</accession>
<dbReference type="InterPro" id="IPR003812">
    <property type="entry name" value="Fido"/>
</dbReference>
<dbReference type="SUPFAM" id="SSF140931">
    <property type="entry name" value="Fic-like"/>
    <property type="match status" value="1"/>
</dbReference>
<evidence type="ECO:0000313" key="3">
    <source>
        <dbReference type="Proteomes" id="UP000733379"/>
    </source>
</evidence>
<dbReference type="InterPro" id="IPR036597">
    <property type="entry name" value="Fido-like_dom_sf"/>
</dbReference>
<gene>
    <name evidence="2" type="ORF">KO481_39220</name>
</gene>
<dbReference type="Pfam" id="PF02661">
    <property type="entry name" value="Fic"/>
    <property type="match status" value="1"/>
</dbReference>
<organism evidence="2 3">
    <name type="scientific">Nocardia albiluteola</name>
    <dbReference type="NCBI Taxonomy" id="2842303"/>
    <lineage>
        <taxon>Bacteria</taxon>
        <taxon>Bacillati</taxon>
        <taxon>Actinomycetota</taxon>
        <taxon>Actinomycetes</taxon>
        <taxon>Mycobacteriales</taxon>
        <taxon>Nocardiaceae</taxon>
        <taxon>Nocardia</taxon>
    </lineage>
</organism>
<feature type="domain" description="Fido" evidence="1">
    <location>
        <begin position="4"/>
        <end position="123"/>
    </location>
</feature>
<dbReference type="PROSITE" id="PS51459">
    <property type="entry name" value="FIDO"/>
    <property type="match status" value="1"/>
</dbReference>
<dbReference type="PANTHER" id="PTHR39426">
    <property type="entry name" value="HOMOLOGY TO DEATH-ON-CURING PROTEIN OF PHAGE P1"/>
    <property type="match status" value="1"/>
</dbReference>
<evidence type="ECO:0000259" key="1">
    <source>
        <dbReference type="PROSITE" id="PS51459"/>
    </source>
</evidence>
<dbReference type="EMBL" id="JAHKNI010000022">
    <property type="protein sequence ID" value="MBU3067541.1"/>
    <property type="molecule type" value="Genomic_DNA"/>
</dbReference>
<comment type="caution">
    <text evidence="2">The sequence shown here is derived from an EMBL/GenBank/DDBJ whole genome shotgun (WGS) entry which is preliminary data.</text>
</comment>
<dbReference type="InterPro" id="IPR053737">
    <property type="entry name" value="Type_II_TA_Toxin"/>
</dbReference>
<sequence length="125" mass="14049">MQYLTLQELLNLAKRLGMDEVRDYGLLDSALARPQSSVFGQDAYPDVWTKAAALMESLARNHALVDGNKRIAWYATWVFLHLNGHPLDADFNVDTAEQFVLGVCQGMHDVTTTAEHLRQFAAEEL</sequence>
<name>A0ABS6BDJ3_9NOCA</name>